<keyword evidence="3" id="KW-0963">Cytoplasm</keyword>
<dbReference type="InterPro" id="IPR006077">
    <property type="entry name" value="Vinculin/catenin"/>
</dbReference>
<sequence length="174" mass="19498">ASAHTGEHGVDEYPDISGITTAREAMRKMTEEDKQKIAQQVEYFRSEKLKFDREVAKWDDTGNDIIVLAKHMCMIMMEMTDFTSGRVYPPPRGRGPLKTTMDVINAAKKISEAGTKLDKLTRQIADQCPESSTKKDLLAYLQRIALYCHQMNITSKVKADVQNISGELIVSGVS</sequence>
<feature type="non-terminal residue" evidence="4">
    <location>
        <position position="1"/>
    </location>
</feature>
<dbReference type="PANTHER" id="PTHR18914:SF9">
    <property type="entry name" value="CATENIN ALPHA"/>
    <property type="match status" value="1"/>
</dbReference>
<organism evidence="4 5">
    <name type="scientific">Timema podura</name>
    <name type="common">Walking stick</name>
    <dbReference type="NCBI Taxonomy" id="61482"/>
    <lineage>
        <taxon>Eukaryota</taxon>
        <taxon>Metazoa</taxon>
        <taxon>Ecdysozoa</taxon>
        <taxon>Arthropoda</taxon>
        <taxon>Hexapoda</taxon>
        <taxon>Insecta</taxon>
        <taxon>Pterygota</taxon>
        <taxon>Neoptera</taxon>
        <taxon>Polyneoptera</taxon>
        <taxon>Phasmatodea</taxon>
        <taxon>Timematodea</taxon>
        <taxon>Timematoidea</taxon>
        <taxon>Timematidae</taxon>
        <taxon>Timema</taxon>
    </lineage>
</organism>
<evidence type="ECO:0000256" key="3">
    <source>
        <dbReference type="ARBA" id="ARBA00022490"/>
    </source>
</evidence>
<dbReference type="InterPro" id="IPR036723">
    <property type="entry name" value="Alpha-catenin/vinculin-like_sf"/>
</dbReference>
<keyword evidence="5" id="KW-1185">Reference proteome</keyword>
<dbReference type="PANTHER" id="PTHR18914">
    <property type="entry name" value="ALPHA CATENIN"/>
    <property type="match status" value="1"/>
</dbReference>
<gene>
    <name evidence="4" type="ORF">TPAB3V08_LOCUS10795</name>
</gene>
<comment type="subcellular location">
    <subcellularLocation>
        <location evidence="1">Cytoplasm</location>
    </subcellularLocation>
</comment>
<evidence type="ECO:0000256" key="1">
    <source>
        <dbReference type="ARBA" id="ARBA00004496"/>
    </source>
</evidence>
<comment type="caution">
    <text evidence="4">The sequence shown here is derived from an EMBL/GenBank/DDBJ whole genome shotgun (WGS) entry which is preliminary data.</text>
</comment>
<evidence type="ECO:0000256" key="2">
    <source>
        <dbReference type="ARBA" id="ARBA00008376"/>
    </source>
</evidence>
<proteinExistence type="inferred from homology"/>
<dbReference type="SUPFAM" id="SSF47220">
    <property type="entry name" value="alpha-catenin/vinculin-like"/>
    <property type="match status" value="1"/>
</dbReference>
<dbReference type="Pfam" id="PF01044">
    <property type="entry name" value="Vinculin"/>
    <property type="match status" value="1"/>
</dbReference>
<dbReference type="Proteomes" id="UP001153148">
    <property type="component" value="Unassembled WGS sequence"/>
</dbReference>
<comment type="similarity">
    <text evidence="2">Belongs to the vinculin/alpha-catenin family.</text>
</comment>
<dbReference type="Gene3D" id="1.20.120.230">
    <property type="entry name" value="Alpha-catenin/vinculin-like"/>
    <property type="match status" value="1"/>
</dbReference>
<protein>
    <submittedName>
        <fullName evidence="4">Uncharacterized protein</fullName>
    </submittedName>
</protein>
<reference evidence="4" key="1">
    <citation type="submission" date="2021-03" db="EMBL/GenBank/DDBJ databases">
        <authorList>
            <person name="Tran Van P."/>
        </authorList>
    </citation>
    <scope>NUCLEOTIDE SEQUENCE</scope>
</reference>
<evidence type="ECO:0000313" key="4">
    <source>
        <dbReference type="EMBL" id="CAG2063848.1"/>
    </source>
</evidence>
<evidence type="ECO:0000313" key="5">
    <source>
        <dbReference type="Proteomes" id="UP001153148"/>
    </source>
</evidence>
<dbReference type="EMBL" id="CAJPIN010029679">
    <property type="protein sequence ID" value="CAG2063848.1"/>
    <property type="molecule type" value="Genomic_DNA"/>
</dbReference>
<name>A0ABN7P7N7_TIMPD</name>
<accession>A0ABN7P7N7</accession>